<name>A0A0C9SR02_PAXIN</name>
<accession>A0A0C9SR02</accession>
<organism evidence="1 2">
    <name type="scientific">Paxillus involutus ATCC 200175</name>
    <dbReference type="NCBI Taxonomy" id="664439"/>
    <lineage>
        <taxon>Eukaryota</taxon>
        <taxon>Fungi</taxon>
        <taxon>Dikarya</taxon>
        <taxon>Basidiomycota</taxon>
        <taxon>Agaricomycotina</taxon>
        <taxon>Agaricomycetes</taxon>
        <taxon>Agaricomycetidae</taxon>
        <taxon>Boletales</taxon>
        <taxon>Paxilineae</taxon>
        <taxon>Paxillaceae</taxon>
        <taxon>Paxillus</taxon>
    </lineage>
</organism>
<keyword evidence="2" id="KW-1185">Reference proteome</keyword>
<reference evidence="1 2" key="1">
    <citation type="submission" date="2014-06" db="EMBL/GenBank/DDBJ databases">
        <authorList>
            <consortium name="DOE Joint Genome Institute"/>
            <person name="Kuo A."/>
            <person name="Kohler A."/>
            <person name="Nagy L.G."/>
            <person name="Floudas D."/>
            <person name="Copeland A."/>
            <person name="Barry K.W."/>
            <person name="Cichocki N."/>
            <person name="Veneault-Fourrey C."/>
            <person name="LaButti K."/>
            <person name="Lindquist E.A."/>
            <person name="Lipzen A."/>
            <person name="Lundell T."/>
            <person name="Morin E."/>
            <person name="Murat C."/>
            <person name="Sun H."/>
            <person name="Tunlid A."/>
            <person name="Henrissat B."/>
            <person name="Grigoriev I.V."/>
            <person name="Hibbett D.S."/>
            <person name="Martin F."/>
            <person name="Nordberg H.P."/>
            <person name="Cantor M.N."/>
            <person name="Hua S.X."/>
        </authorList>
    </citation>
    <scope>NUCLEOTIDE SEQUENCE [LARGE SCALE GENOMIC DNA]</scope>
    <source>
        <strain evidence="1 2">ATCC 200175</strain>
    </source>
</reference>
<evidence type="ECO:0000313" key="1">
    <source>
        <dbReference type="EMBL" id="KIJ10074.1"/>
    </source>
</evidence>
<dbReference type="Pfam" id="PF14223">
    <property type="entry name" value="Retrotran_gag_2"/>
    <property type="match status" value="1"/>
</dbReference>
<reference evidence="2" key="2">
    <citation type="submission" date="2015-01" db="EMBL/GenBank/DDBJ databases">
        <title>Evolutionary Origins and Diversification of the Mycorrhizal Mutualists.</title>
        <authorList>
            <consortium name="DOE Joint Genome Institute"/>
            <consortium name="Mycorrhizal Genomics Consortium"/>
            <person name="Kohler A."/>
            <person name="Kuo A."/>
            <person name="Nagy L.G."/>
            <person name="Floudas D."/>
            <person name="Copeland A."/>
            <person name="Barry K.W."/>
            <person name="Cichocki N."/>
            <person name="Veneault-Fourrey C."/>
            <person name="LaButti K."/>
            <person name="Lindquist E.A."/>
            <person name="Lipzen A."/>
            <person name="Lundell T."/>
            <person name="Morin E."/>
            <person name="Murat C."/>
            <person name="Riley R."/>
            <person name="Ohm R."/>
            <person name="Sun H."/>
            <person name="Tunlid A."/>
            <person name="Henrissat B."/>
            <person name="Grigoriev I.V."/>
            <person name="Hibbett D.S."/>
            <person name="Martin F."/>
        </authorList>
    </citation>
    <scope>NUCLEOTIDE SEQUENCE [LARGE SCALE GENOMIC DNA]</scope>
    <source>
        <strain evidence="2">ATCC 200175</strain>
    </source>
</reference>
<sequence length="91" mass="10084">KMQALRCNEKGNMQEHFDKLRTLREQLALMGQAPTDKSFTVIIIGSLPTSYDPQISAITALAKISSATLTSDALIEAIQDDYDRRAAKTKK</sequence>
<feature type="non-terminal residue" evidence="1">
    <location>
        <position position="91"/>
    </location>
</feature>
<gene>
    <name evidence="1" type="ORF">PAXINDRAFT_33958</name>
</gene>
<dbReference type="HOGENOM" id="CLU_175215_0_0_1"/>
<feature type="non-terminal residue" evidence="1">
    <location>
        <position position="1"/>
    </location>
</feature>
<dbReference type="Proteomes" id="UP000053647">
    <property type="component" value="Unassembled WGS sequence"/>
</dbReference>
<protein>
    <submittedName>
        <fullName evidence="1">Uncharacterized protein</fullName>
    </submittedName>
</protein>
<dbReference type="AlphaFoldDB" id="A0A0C9SR02"/>
<dbReference type="OrthoDB" id="2651116at2759"/>
<dbReference type="EMBL" id="KN819418">
    <property type="protein sequence ID" value="KIJ10074.1"/>
    <property type="molecule type" value="Genomic_DNA"/>
</dbReference>
<evidence type="ECO:0000313" key="2">
    <source>
        <dbReference type="Proteomes" id="UP000053647"/>
    </source>
</evidence>
<proteinExistence type="predicted"/>